<keyword evidence="5 7" id="KW-0472">Membrane</keyword>
<evidence type="ECO:0000256" key="3">
    <source>
        <dbReference type="ARBA" id="ARBA00022692"/>
    </source>
</evidence>
<feature type="transmembrane region" description="Helical" evidence="7">
    <location>
        <begin position="294"/>
        <end position="318"/>
    </location>
</feature>
<evidence type="ECO:0000256" key="6">
    <source>
        <dbReference type="ARBA" id="ARBA00038076"/>
    </source>
</evidence>
<comment type="subcellular location">
    <subcellularLocation>
        <location evidence="1">Cell membrane</location>
        <topology evidence="1">Multi-pass membrane protein</topology>
    </subcellularLocation>
</comment>
<accession>A0A1H3IAQ7</accession>
<evidence type="ECO:0000256" key="7">
    <source>
        <dbReference type="SAM" id="Phobius"/>
    </source>
</evidence>
<evidence type="ECO:0000313" key="10">
    <source>
        <dbReference type="EMBL" id="SDY24796.1"/>
    </source>
</evidence>
<keyword evidence="11" id="KW-1185">Reference proteome</keyword>
<protein>
    <submittedName>
        <fullName evidence="10">Putative ABC transport system permease protein</fullName>
    </submittedName>
</protein>
<comment type="similarity">
    <text evidence="6">Belongs to the ABC-4 integral membrane protein family.</text>
</comment>
<feature type="domain" description="MacB-like periplasmic core" evidence="9">
    <location>
        <begin position="19"/>
        <end position="251"/>
    </location>
</feature>
<evidence type="ECO:0000256" key="4">
    <source>
        <dbReference type="ARBA" id="ARBA00022989"/>
    </source>
</evidence>
<dbReference type="OrthoDB" id="9770036at2"/>
<evidence type="ECO:0000259" key="8">
    <source>
        <dbReference type="Pfam" id="PF02687"/>
    </source>
</evidence>
<keyword evidence="2" id="KW-1003">Cell membrane</keyword>
<evidence type="ECO:0000259" key="9">
    <source>
        <dbReference type="Pfam" id="PF12704"/>
    </source>
</evidence>
<keyword evidence="4 7" id="KW-1133">Transmembrane helix</keyword>
<evidence type="ECO:0000256" key="2">
    <source>
        <dbReference type="ARBA" id="ARBA00022475"/>
    </source>
</evidence>
<name>A0A1H3IAQ7_9FIRM</name>
<evidence type="ECO:0000256" key="5">
    <source>
        <dbReference type="ARBA" id="ARBA00023136"/>
    </source>
</evidence>
<dbReference type="Pfam" id="PF02687">
    <property type="entry name" value="FtsX"/>
    <property type="match status" value="1"/>
</dbReference>
<dbReference type="GO" id="GO:0005886">
    <property type="term" value="C:plasma membrane"/>
    <property type="evidence" value="ECO:0007669"/>
    <property type="project" value="UniProtKB-SubCell"/>
</dbReference>
<gene>
    <name evidence="10" type="ORF">SAMN02910414_01120</name>
</gene>
<feature type="transmembrane region" description="Helical" evidence="7">
    <location>
        <begin position="376"/>
        <end position="400"/>
    </location>
</feature>
<dbReference type="InterPro" id="IPR050250">
    <property type="entry name" value="Macrolide_Exporter_MacB"/>
</dbReference>
<evidence type="ECO:0000313" key="11">
    <source>
        <dbReference type="Proteomes" id="UP000183918"/>
    </source>
</evidence>
<dbReference type="PANTHER" id="PTHR30572:SF4">
    <property type="entry name" value="ABC TRANSPORTER PERMEASE YTRF"/>
    <property type="match status" value="1"/>
</dbReference>
<reference evidence="10 11" key="1">
    <citation type="submission" date="2016-10" db="EMBL/GenBank/DDBJ databases">
        <authorList>
            <person name="de Groot N.N."/>
        </authorList>
    </citation>
    <scope>NUCLEOTIDE SEQUENCE [LARGE SCALE GENOMIC DNA]</scope>
    <source>
        <strain evidence="10 11">DSM 14045</strain>
    </source>
</reference>
<proteinExistence type="inferred from homology"/>
<organism evidence="10 11">
    <name type="scientific">Lachnobacterium bovis DSM 14045</name>
    <dbReference type="NCBI Taxonomy" id="1122142"/>
    <lineage>
        <taxon>Bacteria</taxon>
        <taxon>Bacillati</taxon>
        <taxon>Bacillota</taxon>
        <taxon>Clostridia</taxon>
        <taxon>Lachnospirales</taxon>
        <taxon>Lachnospiraceae</taxon>
        <taxon>Lachnobacterium</taxon>
    </lineage>
</organism>
<dbReference type="Pfam" id="PF12704">
    <property type="entry name" value="MacB_PCD"/>
    <property type="match status" value="1"/>
</dbReference>
<dbReference type="InterPro" id="IPR025857">
    <property type="entry name" value="MacB_PCD"/>
</dbReference>
<dbReference type="PANTHER" id="PTHR30572">
    <property type="entry name" value="MEMBRANE COMPONENT OF TRANSPORTER-RELATED"/>
    <property type="match status" value="1"/>
</dbReference>
<feature type="transmembrane region" description="Helical" evidence="7">
    <location>
        <begin position="20"/>
        <end position="40"/>
    </location>
</feature>
<feature type="domain" description="ABC3 transporter permease C-terminal" evidence="8">
    <location>
        <begin position="298"/>
        <end position="410"/>
    </location>
</feature>
<dbReference type="GO" id="GO:0022857">
    <property type="term" value="F:transmembrane transporter activity"/>
    <property type="evidence" value="ECO:0007669"/>
    <property type="project" value="TreeGrafter"/>
</dbReference>
<dbReference type="AlphaFoldDB" id="A0A1H3IAQ7"/>
<dbReference type="EMBL" id="FNPG01000011">
    <property type="protein sequence ID" value="SDY24796.1"/>
    <property type="molecule type" value="Genomic_DNA"/>
</dbReference>
<dbReference type="STRING" id="1122142.SAMN02910414_01120"/>
<sequence>MLENIKLSFSGIMSHKMRSFLTMLGIIIGIAAIIAIVSIIEGTNKQIEKNLIGSGNNNISVEIARGDDPVDFSGEGIPDGLVDLNEYHINELKNIKHVKKVATYKKRNECDGVYYQDNSLGNGAVLGVSRNYLQTCDLILKKGRTFSKFDYTKFRKVVLIDECAEKTLFQGKDPIGQTIEIQKEPYTVVGIIGDKKEFKPVINNQDDYYTYYSNKSGRILMPNTTWQIPYQFDEPSNVVIKVDKTSNLTTVGKLAAKKLNNIIHANDPSIKYKAQNLLEQAKKIQELKESTNMMLIWIAGISLLVGGIGVMNIMLVSVTERTSEIGLKKALGARKITILGQFLTESVVLTSIGGIIGVLVGIGLAEIVSKVNKLPIQINFLSAVFSVIFSMLIGIIFGILPSYKAAKLEPIEALRRE</sequence>
<dbReference type="RefSeq" id="WP_074716917.1">
    <property type="nucleotide sequence ID" value="NZ_FNPG01000011.1"/>
</dbReference>
<keyword evidence="3 7" id="KW-0812">Transmembrane</keyword>
<dbReference type="Proteomes" id="UP000183918">
    <property type="component" value="Unassembled WGS sequence"/>
</dbReference>
<evidence type="ECO:0000256" key="1">
    <source>
        <dbReference type="ARBA" id="ARBA00004651"/>
    </source>
</evidence>
<dbReference type="InterPro" id="IPR003838">
    <property type="entry name" value="ABC3_permease_C"/>
</dbReference>
<feature type="transmembrane region" description="Helical" evidence="7">
    <location>
        <begin position="338"/>
        <end position="364"/>
    </location>
</feature>